<evidence type="ECO:0000256" key="2">
    <source>
        <dbReference type="ARBA" id="ARBA00022448"/>
    </source>
</evidence>
<evidence type="ECO:0000256" key="5">
    <source>
        <dbReference type="ARBA" id="ARBA00022692"/>
    </source>
</evidence>
<gene>
    <name evidence="9" type="ORF">LMG27198_13470</name>
</gene>
<evidence type="ECO:0000256" key="1">
    <source>
        <dbReference type="ARBA" id="ARBA00004429"/>
    </source>
</evidence>
<keyword evidence="7 8" id="KW-0472">Membrane</keyword>
<feature type="transmembrane region" description="Helical" evidence="8">
    <location>
        <begin position="911"/>
        <end position="936"/>
    </location>
</feature>
<evidence type="ECO:0000256" key="7">
    <source>
        <dbReference type="ARBA" id="ARBA00023136"/>
    </source>
</evidence>
<feature type="transmembrane region" description="Helical" evidence="8">
    <location>
        <begin position="466"/>
        <end position="485"/>
    </location>
</feature>
<feature type="transmembrane region" description="Helical" evidence="8">
    <location>
        <begin position="989"/>
        <end position="1015"/>
    </location>
</feature>
<feature type="transmembrane region" description="Helical" evidence="8">
    <location>
        <begin position="531"/>
        <end position="550"/>
    </location>
</feature>
<keyword evidence="10" id="KW-1185">Reference proteome</keyword>
<keyword evidence="4" id="KW-0997">Cell inner membrane</keyword>
<evidence type="ECO:0000256" key="6">
    <source>
        <dbReference type="ARBA" id="ARBA00022989"/>
    </source>
</evidence>
<reference evidence="9" key="1">
    <citation type="journal article" date="2023" name="Int. J. Syst. Evol. Microbiol.">
        <title>Methylocystis iwaonis sp. nov., a type II methane-oxidizing bacterium from surface soil of a rice paddy field in Japan, and emended description of the genus Methylocystis (ex Whittenbury et al. 1970) Bowman et al. 1993.</title>
        <authorList>
            <person name="Kaise H."/>
            <person name="Sawadogo J.B."/>
            <person name="Alam M.S."/>
            <person name="Ueno C."/>
            <person name="Dianou D."/>
            <person name="Shinjo R."/>
            <person name="Asakawa S."/>
        </authorList>
    </citation>
    <scope>NUCLEOTIDE SEQUENCE</scope>
    <source>
        <strain evidence="9">LMG27198</strain>
    </source>
</reference>
<name>A0A9W6GT36_9HYPH</name>
<dbReference type="SUPFAM" id="SSF82714">
    <property type="entry name" value="Multidrug efflux transporter AcrB TolC docking domain, DN and DC subdomains"/>
    <property type="match status" value="2"/>
</dbReference>
<dbReference type="EMBL" id="BSEC01000001">
    <property type="protein sequence ID" value="GLI92355.1"/>
    <property type="molecule type" value="Genomic_DNA"/>
</dbReference>
<keyword evidence="5 8" id="KW-0812">Transmembrane</keyword>
<dbReference type="Proteomes" id="UP001144323">
    <property type="component" value="Unassembled WGS sequence"/>
</dbReference>
<evidence type="ECO:0000313" key="10">
    <source>
        <dbReference type="Proteomes" id="UP001144323"/>
    </source>
</evidence>
<feature type="transmembrane region" description="Helical" evidence="8">
    <location>
        <begin position="434"/>
        <end position="454"/>
    </location>
</feature>
<feature type="transmembrane region" description="Helical" evidence="8">
    <location>
        <begin position="852"/>
        <end position="878"/>
    </location>
</feature>
<sequence>MSAVDISRPFILRPVATSLIMAAVLLAGAIAYRLLPVAALPQVDFPTIDVRTFYPGASPEVMASSITAPLERQLGQMPGLTQIASTSSGGASVITLQFSLALSLDVAEQEVQAAINAAMNFLPPDLPAPPVYAKINPADAPVLSLALTSTSLSLTEVQQLADTRIAQKISQLSGVGLVSVAGGNRTAVIVRANVGALASYGMSLEDLRTAISSANVNLPKGSINGATQEFAIDSNDQLKTPRDYENLIIANRSAGPVRLQDVARVAIGAENRDLGAWRDLQPAIIVSVQRQPGANVIAVVDQIKSLLPALQASLPASVAVAVLTDRTTTIRASIDDVQFELLLAVLLVIAVIYLFLGSLRATLAPSVAAPLSLIGALAVMHLCGYSLNNLTLMALTIATGFVVDDAIVMVENIARYLEEGRSPLEAALEGAREIGFTIVSLTISLIAVLIPLLFMGDVVGRLFREFAVTLSAAIVLSAVVSLTLTPMMCARLLTRGALHGNDAAQEKAGWLDGLISTYGRLLTIALDRSRATLILFAVALALTIGLYIAIPKGFFPVQDTGLIQGVTVGEQSASFALMAKRQRDLIALLLKDEAVDSVMSTLGVDGENRTLNSGRVLIRLKPKSERRGDVMAILRRLQQTGNAVHGLDLFLDPVQDLTIDAAGGRGAYHFSLQDANAAELTDYAPRLVERLSALPPFRDVSSSAQTSGRALHVQIDRDAAARHGVTVAAIDNTLYDAFGQRIVSTIFTQTNQFRVILEADSKTLASADALPALRVPGAGGTEVPLAILVTIREMAAPLSLDHLAQFPATTISFNLAPGYALGDAMKALRLAQEELATPPSVITVFQGATQAFAASAASTLLLILAAIVTVYIVLGVLYESYIHPITILSTLPSAGIGALLALWVTGNDLGVIGVIGIILLIGIVKKNAIMMIDFALQAERNEGLSPRQAIHKACLLRFRPILMTTLAALLGAVPLILGGGDGAELRYPLGVSIAGGLVLSQILTLFTTPVIYLAFGRLANGRLASSRLARSAGATERAAAPRFESPCA</sequence>
<evidence type="ECO:0000256" key="4">
    <source>
        <dbReference type="ARBA" id="ARBA00022519"/>
    </source>
</evidence>
<dbReference type="PANTHER" id="PTHR32063:SF21">
    <property type="entry name" value="MULTIDRUG RESISTANCE PROTEIN MDTB"/>
    <property type="match status" value="1"/>
</dbReference>
<dbReference type="Pfam" id="PF00873">
    <property type="entry name" value="ACR_tran"/>
    <property type="match status" value="1"/>
</dbReference>
<dbReference type="GO" id="GO:0042910">
    <property type="term" value="F:xenobiotic transmembrane transporter activity"/>
    <property type="evidence" value="ECO:0007669"/>
    <property type="project" value="TreeGrafter"/>
</dbReference>
<accession>A0A9W6GT36</accession>
<comment type="subcellular location">
    <subcellularLocation>
        <location evidence="1">Cell inner membrane</location>
        <topology evidence="1">Multi-pass membrane protein</topology>
    </subcellularLocation>
</comment>
<evidence type="ECO:0000256" key="3">
    <source>
        <dbReference type="ARBA" id="ARBA00022475"/>
    </source>
</evidence>
<dbReference type="PRINTS" id="PR00702">
    <property type="entry name" value="ACRIFLAVINRP"/>
</dbReference>
<feature type="transmembrane region" description="Helical" evidence="8">
    <location>
        <begin position="393"/>
        <end position="414"/>
    </location>
</feature>
<dbReference type="Gene3D" id="3.30.70.1320">
    <property type="entry name" value="Multidrug efflux transporter AcrB pore domain like"/>
    <property type="match status" value="1"/>
</dbReference>
<feature type="transmembrane region" description="Helical" evidence="8">
    <location>
        <begin position="956"/>
        <end position="977"/>
    </location>
</feature>
<dbReference type="Gene3D" id="3.30.2090.10">
    <property type="entry name" value="Multidrug efflux transporter AcrB TolC docking domain, DN and DC subdomains"/>
    <property type="match status" value="2"/>
</dbReference>
<dbReference type="Gene3D" id="1.20.1640.10">
    <property type="entry name" value="Multidrug efflux transporter AcrB transmembrane domain"/>
    <property type="match status" value="2"/>
</dbReference>
<dbReference type="InterPro" id="IPR027463">
    <property type="entry name" value="AcrB_DN_DC_subdom"/>
</dbReference>
<keyword evidence="6 8" id="KW-1133">Transmembrane helix</keyword>
<dbReference type="AlphaFoldDB" id="A0A9W6GT36"/>
<dbReference type="FunFam" id="1.20.1640.10:FF:000001">
    <property type="entry name" value="Efflux pump membrane transporter"/>
    <property type="match status" value="1"/>
</dbReference>
<dbReference type="RefSeq" id="WP_281801522.1">
    <property type="nucleotide sequence ID" value="NZ_BSEC01000001.1"/>
</dbReference>
<comment type="caution">
    <text evidence="9">The sequence shown here is derived from an EMBL/GenBank/DDBJ whole genome shotgun (WGS) entry which is preliminary data.</text>
</comment>
<keyword evidence="3" id="KW-1003">Cell membrane</keyword>
<organism evidence="9 10">
    <name type="scientific">Methylocystis echinoides</name>
    <dbReference type="NCBI Taxonomy" id="29468"/>
    <lineage>
        <taxon>Bacteria</taxon>
        <taxon>Pseudomonadati</taxon>
        <taxon>Pseudomonadota</taxon>
        <taxon>Alphaproteobacteria</taxon>
        <taxon>Hyphomicrobiales</taxon>
        <taxon>Methylocystaceae</taxon>
        <taxon>Methylocystis</taxon>
    </lineage>
</organism>
<dbReference type="SUPFAM" id="SSF82693">
    <property type="entry name" value="Multidrug efflux transporter AcrB pore domain, PN1, PN2, PC1 and PC2 subdomains"/>
    <property type="match status" value="4"/>
</dbReference>
<proteinExistence type="predicted"/>
<dbReference type="Gene3D" id="3.30.70.1430">
    <property type="entry name" value="Multidrug efflux transporter AcrB pore domain"/>
    <property type="match status" value="2"/>
</dbReference>
<protein>
    <submittedName>
        <fullName evidence="9">Transport system membrane protein</fullName>
    </submittedName>
</protein>
<dbReference type="FunFam" id="3.30.70.1430:FF:000001">
    <property type="entry name" value="Efflux pump membrane transporter"/>
    <property type="match status" value="1"/>
</dbReference>
<dbReference type="PANTHER" id="PTHR32063">
    <property type="match status" value="1"/>
</dbReference>
<feature type="transmembrane region" description="Helical" evidence="8">
    <location>
        <begin position="337"/>
        <end position="356"/>
    </location>
</feature>
<dbReference type="InterPro" id="IPR001036">
    <property type="entry name" value="Acrflvin-R"/>
</dbReference>
<dbReference type="Gene3D" id="3.30.70.1440">
    <property type="entry name" value="Multidrug efflux transporter AcrB pore domain"/>
    <property type="match status" value="1"/>
</dbReference>
<evidence type="ECO:0000256" key="8">
    <source>
        <dbReference type="SAM" id="Phobius"/>
    </source>
</evidence>
<dbReference type="SUPFAM" id="SSF82866">
    <property type="entry name" value="Multidrug efflux transporter AcrB transmembrane domain"/>
    <property type="match status" value="2"/>
</dbReference>
<evidence type="ECO:0000313" key="9">
    <source>
        <dbReference type="EMBL" id="GLI92355.1"/>
    </source>
</evidence>
<keyword evidence="2" id="KW-0813">Transport</keyword>
<feature type="transmembrane region" description="Helical" evidence="8">
    <location>
        <begin position="368"/>
        <end position="387"/>
    </location>
</feature>
<dbReference type="GO" id="GO:0005886">
    <property type="term" value="C:plasma membrane"/>
    <property type="evidence" value="ECO:0007669"/>
    <property type="project" value="UniProtKB-SubCell"/>
</dbReference>